<evidence type="ECO:0000259" key="9">
    <source>
        <dbReference type="Pfam" id="PF08158"/>
    </source>
</evidence>
<dbReference type="SUPFAM" id="SSF48371">
    <property type="entry name" value="ARM repeat"/>
    <property type="match status" value="1"/>
</dbReference>
<evidence type="ECO:0000256" key="4">
    <source>
        <dbReference type="ARBA" id="ARBA00022517"/>
    </source>
</evidence>
<dbReference type="PANTHER" id="PTHR12730">
    <property type="entry name" value="HSDA/SDA1-RELATED"/>
    <property type="match status" value="1"/>
</dbReference>
<feature type="compositionally biased region" description="Acidic residues" evidence="7">
    <location>
        <begin position="701"/>
        <end position="725"/>
    </location>
</feature>
<feature type="domain" description="SDA1 N-terminal" evidence="9">
    <location>
        <begin position="117"/>
        <end position="229"/>
    </location>
</feature>
<evidence type="ECO:0000256" key="3">
    <source>
        <dbReference type="ARBA" id="ARBA00022448"/>
    </source>
</evidence>
<dbReference type="EMBL" id="KE361650">
    <property type="protein sequence ID" value="EPQ25760.1"/>
    <property type="molecule type" value="Genomic_DNA"/>
</dbReference>
<feature type="compositionally biased region" description="Basic residues" evidence="7">
    <location>
        <begin position="328"/>
        <end position="337"/>
    </location>
</feature>
<name>A0A061H1U9_9BASI</name>
<dbReference type="InterPro" id="IPR048292">
    <property type="entry name" value="SDA1_C"/>
</dbReference>
<evidence type="ECO:0000256" key="7">
    <source>
        <dbReference type="SAM" id="MobiDB-lite"/>
    </source>
</evidence>
<dbReference type="OrthoDB" id="2196187at2759"/>
<feature type="compositionally biased region" description="Basic and acidic residues" evidence="7">
    <location>
        <begin position="655"/>
        <end position="675"/>
    </location>
</feature>
<evidence type="ECO:0000313" key="11">
    <source>
        <dbReference type="EMBL" id="EPQ25760.1"/>
    </source>
</evidence>
<evidence type="ECO:0000256" key="2">
    <source>
        <dbReference type="ARBA" id="ARBA00005783"/>
    </source>
</evidence>
<evidence type="ECO:0000259" key="8">
    <source>
        <dbReference type="Pfam" id="PF05285"/>
    </source>
</evidence>
<keyword evidence="5" id="KW-0653">Protein transport</keyword>
<evidence type="ECO:0000256" key="6">
    <source>
        <dbReference type="ARBA" id="ARBA00023242"/>
    </source>
</evidence>
<dbReference type="Pfam" id="PF08158">
    <property type="entry name" value="SDA1_HEAT"/>
    <property type="match status" value="2"/>
</dbReference>
<dbReference type="GO" id="GO:0000055">
    <property type="term" value="P:ribosomal large subunit export from nucleus"/>
    <property type="evidence" value="ECO:0007669"/>
    <property type="project" value="InterPro"/>
</dbReference>
<dbReference type="Pfam" id="PF05285">
    <property type="entry name" value="SDA1_dom"/>
    <property type="match status" value="1"/>
</dbReference>
<evidence type="ECO:0000259" key="10">
    <source>
        <dbReference type="Pfam" id="PF21638"/>
    </source>
</evidence>
<dbReference type="InterPro" id="IPR007949">
    <property type="entry name" value="SDA1_MD"/>
</dbReference>
<dbReference type="InterPro" id="IPR016024">
    <property type="entry name" value="ARM-type_fold"/>
</dbReference>
<dbReference type="HOGENOM" id="CLU_009161_2_1_1"/>
<feature type="domain" description="SDA1 N-terminal" evidence="9">
    <location>
        <begin position="253"/>
        <end position="519"/>
    </location>
</feature>
<feature type="region of interest" description="Disordered" evidence="7">
    <location>
        <begin position="309"/>
        <end position="368"/>
    </location>
</feature>
<sequence length="916" mass="99941">MPPTKDKSGKPVPTAIVKEGGLTHRSMGRGLLNTDNLPALQNLLKRQPDAYVEEFTAQWNHYQSLRSIFAADLALDAGVAAASLDVGPQQGAAAAGAMAAPKIAKDQQVKLVQLISFVTQLAPSYPDITAPLPSHLSDLLLNHHAALTPDIRVACLRSLILLRNRDVITSEALLRTLFPLLTITTSSSLRTSVQATILQDLKNANLKAKNHRLNRVVQGLLFGIVQQGIDAVSSGAGAASAPLHGKKGQLTGKSEALWAVRLAANLWRKAIWNDAKTVSLLALACFHPHPRVQSSAIRFFLGDLHSAEDEASDDDEDSDGGAEIEKMKHQRKVGKKTRSGDKKIKAAASQVRKKRRAKQEASVEGSTGSDGNTNFAALYLLNDAQNFGEKLFDNLSRGDREKRHTIEIKVRMMQLLSRVMAAHKLCVLSFYSYVVKYLAPHQLHITLILVSLAQSVHDQTPPDVLTPVVRKISDAFIHPGVSSEVVAAGLNSIREICKRQPWAMDEALLEDLISYRRSKDKGVAAAARGMLSLYREVNPGLLKKKERGKMGTLAVAEGHTALPFGVAQDEVRGIRGIELLEKHLEEQQRQKAEDGEGGAGGDDADGDDDAAGWEGWEADSGSESESEDGWINVSSDDDDGAAFHLSDSDSDDDEETKREKKSAKDMMRERLERKREERRRKRERLARKAARQERRDKGEEVETSDSDASGSDDNDDDKGEGEGEGEGDKKAGGEVKAGDVEAATAAVSAETERISTLATSKILTPADFATLNALRITQLETLISTGGLAGARAKRELETLKQGAKKRAAGSSSLNADGVFLDEGDILGPRKKAKADYEERMASIEKGREDREKYGSRKGKKNKEGGSSTTNREKEKGKNFQMVAKSWGVRSKKKASLREKSKKLRKHIDKAKKRMK</sequence>
<comment type="subcellular location">
    <subcellularLocation>
        <location evidence="1">Nucleus</location>
    </subcellularLocation>
</comment>
<gene>
    <name evidence="11" type="ORF">PFL1_06627</name>
</gene>
<evidence type="ECO:0000256" key="1">
    <source>
        <dbReference type="ARBA" id="ARBA00004123"/>
    </source>
</evidence>
<feature type="compositionally biased region" description="Acidic residues" evidence="7">
    <location>
        <begin position="602"/>
        <end position="628"/>
    </location>
</feature>
<dbReference type="GO" id="GO:0005730">
    <property type="term" value="C:nucleolus"/>
    <property type="evidence" value="ECO:0007669"/>
    <property type="project" value="TreeGrafter"/>
</dbReference>
<feature type="compositionally biased region" description="Basic residues" evidence="7">
    <location>
        <begin position="890"/>
        <end position="916"/>
    </location>
</feature>
<dbReference type="RefSeq" id="XP_007882364.1">
    <property type="nucleotide sequence ID" value="XM_007884173.1"/>
</dbReference>
<feature type="domain" description="SDA1 middle" evidence="8">
    <location>
        <begin position="697"/>
        <end position="847"/>
    </location>
</feature>
<feature type="region of interest" description="Disordered" evidence="7">
    <location>
        <begin position="801"/>
        <end position="916"/>
    </location>
</feature>
<evidence type="ECO:0000256" key="5">
    <source>
        <dbReference type="ARBA" id="ARBA00022927"/>
    </source>
</evidence>
<keyword evidence="3" id="KW-0813">Transport</keyword>
<dbReference type="eggNOG" id="KOG2229">
    <property type="taxonomic scope" value="Eukaryota"/>
</dbReference>
<dbReference type="InterPro" id="IPR027312">
    <property type="entry name" value="Sda1"/>
</dbReference>
<dbReference type="KEGG" id="pfp:PFL1_06627"/>
<comment type="similarity">
    <text evidence="2">Belongs to the SDA1 family.</text>
</comment>
<feature type="compositionally biased region" description="Basic and acidic residues" evidence="7">
    <location>
        <begin position="726"/>
        <end position="739"/>
    </location>
</feature>
<protein>
    <recommendedName>
        <fullName evidence="13">Protein SDA1</fullName>
    </recommendedName>
</protein>
<keyword evidence="6" id="KW-0539">Nucleus</keyword>
<dbReference type="GeneID" id="19320699"/>
<dbReference type="Pfam" id="PF21638">
    <property type="entry name" value="SDA1_C"/>
    <property type="match status" value="1"/>
</dbReference>
<feature type="compositionally biased region" description="Low complexity" evidence="7">
    <location>
        <begin position="740"/>
        <end position="749"/>
    </location>
</feature>
<evidence type="ECO:0000313" key="12">
    <source>
        <dbReference type="Proteomes" id="UP000053664"/>
    </source>
</evidence>
<feature type="compositionally biased region" description="Basic residues" evidence="7">
    <location>
        <begin position="676"/>
        <end position="689"/>
    </location>
</feature>
<organism evidence="11 12">
    <name type="scientific">Pseudozyma flocculosa PF-1</name>
    <dbReference type="NCBI Taxonomy" id="1277687"/>
    <lineage>
        <taxon>Eukaryota</taxon>
        <taxon>Fungi</taxon>
        <taxon>Dikarya</taxon>
        <taxon>Basidiomycota</taxon>
        <taxon>Ustilaginomycotina</taxon>
        <taxon>Ustilaginomycetes</taxon>
        <taxon>Ustilaginales</taxon>
        <taxon>Ustilaginaceae</taxon>
        <taxon>Pseudozyma</taxon>
    </lineage>
</organism>
<feature type="compositionally biased region" description="Acidic residues" evidence="7">
    <location>
        <begin position="309"/>
        <end position="322"/>
    </location>
</feature>
<reference evidence="11 12" key="1">
    <citation type="journal article" date="2013" name="Plant Cell">
        <title>The transition from a phytopathogenic smut ancestor to an anamorphic biocontrol agent deciphered by comparative whole-genome analysis.</title>
        <authorList>
            <person name="Lefebvre F."/>
            <person name="Joly D.L."/>
            <person name="Labbe C."/>
            <person name="Teichmann B."/>
            <person name="Linning R."/>
            <person name="Belzile F."/>
            <person name="Bakkeren G."/>
            <person name="Belanger R.R."/>
        </authorList>
    </citation>
    <scope>NUCLEOTIDE SEQUENCE [LARGE SCALE GENOMIC DNA]</scope>
    <source>
        <strain evidence="11 12">PF-1</strain>
    </source>
</reference>
<feature type="compositionally biased region" description="Basic and acidic residues" evidence="7">
    <location>
        <begin position="585"/>
        <end position="594"/>
    </location>
</feature>
<dbReference type="PANTHER" id="PTHR12730:SF0">
    <property type="entry name" value="PROTEIN SDA1 HOMOLOG"/>
    <property type="match status" value="1"/>
</dbReference>
<dbReference type="Proteomes" id="UP000053664">
    <property type="component" value="Unassembled WGS sequence"/>
</dbReference>
<accession>A0A061H1U9</accession>
<feature type="compositionally biased region" description="Basic and acidic residues" evidence="7">
    <location>
        <begin position="690"/>
        <end position="700"/>
    </location>
</feature>
<keyword evidence="4" id="KW-0690">Ribosome biogenesis</keyword>
<dbReference type="AlphaFoldDB" id="A0A061H1U9"/>
<feature type="compositionally biased region" description="Basic and acidic residues" evidence="7">
    <location>
        <begin position="834"/>
        <end position="855"/>
    </location>
</feature>
<dbReference type="GO" id="GO:0042273">
    <property type="term" value="P:ribosomal large subunit biogenesis"/>
    <property type="evidence" value="ECO:0007669"/>
    <property type="project" value="InterPro"/>
</dbReference>
<proteinExistence type="inferred from homology"/>
<feature type="region of interest" description="Disordered" evidence="7">
    <location>
        <begin position="585"/>
        <end position="752"/>
    </location>
</feature>
<dbReference type="InterPro" id="IPR012977">
    <property type="entry name" value="SDA1_N"/>
</dbReference>
<feature type="domain" description="SDA1 C-terminal" evidence="10">
    <location>
        <begin position="867"/>
        <end position="913"/>
    </location>
</feature>
<dbReference type="GO" id="GO:0015031">
    <property type="term" value="P:protein transport"/>
    <property type="evidence" value="ECO:0007669"/>
    <property type="project" value="UniProtKB-KW"/>
</dbReference>
<evidence type="ECO:0008006" key="13">
    <source>
        <dbReference type="Google" id="ProtNLM"/>
    </source>
</evidence>